<dbReference type="AlphaFoldDB" id="A0ABD2LET2"/>
<protein>
    <submittedName>
        <fullName evidence="2">Uncharacterized protein</fullName>
    </submittedName>
</protein>
<reference evidence="2 3" key="1">
    <citation type="submission" date="2024-10" db="EMBL/GenBank/DDBJ databases">
        <authorList>
            <person name="Kim D."/>
        </authorList>
    </citation>
    <scope>NUCLEOTIDE SEQUENCE [LARGE SCALE GENOMIC DNA]</scope>
    <source>
        <strain evidence="2">BH-2024</strain>
    </source>
</reference>
<proteinExistence type="predicted"/>
<keyword evidence="3" id="KW-1185">Reference proteome</keyword>
<accession>A0ABD2LET2</accession>
<comment type="caution">
    <text evidence="2">The sequence shown here is derived from an EMBL/GenBank/DDBJ whole genome shotgun (WGS) entry which is preliminary data.</text>
</comment>
<gene>
    <name evidence="2" type="ORF">niasHT_016789</name>
</gene>
<evidence type="ECO:0000256" key="1">
    <source>
        <dbReference type="SAM" id="MobiDB-lite"/>
    </source>
</evidence>
<sequence length="116" mass="12233">MDQRKRMSKLQLLETKTRLHKSSHGHEQLASTARHQATASPSTTTTTQASASTSAPATTQAAGSPSATTTHVAPSATTTAPHHVATSSYVIGNALQTAASTSARIRTVMKRIARRR</sequence>
<dbReference type="EMBL" id="JBICBT010000439">
    <property type="protein sequence ID" value="KAL3113699.1"/>
    <property type="molecule type" value="Genomic_DNA"/>
</dbReference>
<feature type="region of interest" description="Disordered" evidence="1">
    <location>
        <begin position="1"/>
        <end position="80"/>
    </location>
</feature>
<name>A0ABD2LET2_9BILA</name>
<organism evidence="2 3">
    <name type="scientific">Heterodera trifolii</name>
    <dbReference type="NCBI Taxonomy" id="157864"/>
    <lineage>
        <taxon>Eukaryota</taxon>
        <taxon>Metazoa</taxon>
        <taxon>Ecdysozoa</taxon>
        <taxon>Nematoda</taxon>
        <taxon>Chromadorea</taxon>
        <taxon>Rhabditida</taxon>
        <taxon>Tylenchina</taxon>
        <taxon>Tylenchomorpha</taxon>
        <taxon>Tylenchoidea</taxon>
        <taxon>Heteroderidae</taxon>
        <taxon>Heteroderinae</taxon>
        <taxon>Heterodera</taxon>
    </lineage>
</organism>
<evidence type="ECO:0000313" key="3">
    <source>
        <dbReference type="Proteomes" id="UP001620626"/>
    </source>
</evidence>
<feature type="compositionally biased region" description="Low complexity" evidence="1">
    <location>
        <begin position="36"/>
        <end position="80"/>
    </location>
</feature>
<dbReference type="Proteomes" id="UP001620626">
    <property type="component" value="Unassembled WGS sequence"/>
</dbReference>
<evidence type="ECO:0000313" key="2">
    <source>
        <dbReference type="EMBL" id="KAL3113699.1"/>
    </source>
</evidence>